<dbReference type="RefSeq" id="WP_177159231.1">
    <property type="nucleotide sequence ID" value="NZ_JABCJE010000025.1"/>
</dbReference>
<evidence type="ECO:0000256" key="1">
    <source>
        <dbReference type="SAM" id="MobiDB-lite"/>
    </source>
</evidence>
<dbReference type="EMBL" id="JABCJE010000025">
    <property type="protein sequence ID" value="NVO25719.1"/>
    <property type="molecule type" value="Genomic_DNA"/>
</dbReference>
<evidence type="ECO:0000313" key="3">
    <source>
        <dbReference type="Proteomes" id="UP000592216"/>
    </source>
</evidence>
<protein>
    <recommendedName>
        <fullName evidence="4">Plasmid recombination enzyme</fullName>
    </recommendedName>
</protein>
<gene>
    <name evidence="2" type="ORF">HJ536_20410</name>
</gene>
<feature type="region of interest" description="Disordered" evidence="1">
    <location>
        <begin position="373"/>
        <end position="393"/>
    </location>
</feature>
<comment type="caution">
    <text evidence="2">The sequence shown here is derived from an EMBL/GenBank/DDBJ whole genome shotgun (WGS) entry which is preliminary data.</text>
</comment>
<evidence type="ECO:0000313" key="2">
    <source>
        <dbReference type="EMBL" id="NVO25719.1"/>
    </source>
</evidence>
<dbReference type="AlphaFoldDB" id="A0A850QI65"/>
<reference evidence="2 3" key="1">
    <citation type="submission" date="2020-04" db="EMBL/GenBank/DDBJ databases">
        <title>Donghicola sp., a member of the Rhodobacteraceae family isolated from mangrove forest in Thailand.</title>
        <authorList>
            <person name="Charoenyingcharoen P."/>
            <person name="Yukphan P."/>
        </authorList>
    </citation>
    <scope>NUCLEOTIDE SEQUENCE [LARGE SCALE GENOMIC DNA]</scope>
    <source>
        <strain evidence="2 3">B5-SW-15</strain>
    </source>
</reference>
<proteinExistence type="predicted"/>
<evidence type="ECO:0008006" key="4">
    <source>
        <dbReference type="Google" id="ProtNLM"/>
    </source>
</evidence>
<feature type="compositionally biased region" description="Basic and acidic residues" evidence="1">
    <location>
        <begin position="374"/>
        <end position="393"/>
    </location>
</feature>
<dbReference type="Gene3D" id="3.30.930.30">
    <property type="match status" value="1"/>
</dbReference>
<accession>A0A850QI65</accession>
<dbReference type="Proteomes" id="UP000592216">
    <property type="component" value="Unassembled WGS sequence"/>
</dbReference>
<sequence length="393" mass="43857">MRQENFADEMASLERRKRKSDIIKRMSEGAKDPWRASQHGPLREVILTANKQFFADGVAVFDDERSAEDDFRDLAVAWLRQHFGEDCIYAREDVDEEAYHIHAIILPRTLEVMTRTDKKTGEVREIARRHMLLPSKHPMIADYEAAQDSVGAWFSEIGLVRGERRKQAWRDAVAAGEEPREKRRHVKPRVWREREEARLAAERSNLEADRTEVGKLEIAIAARAEVVSQREADVAEREADVEAVITVANAVADGVIEVDTEGVIAAPADRAATPATAAAIGASKQRPKPVQRLLAGLGEAVGRMRGDLASQVEKNVRAEYQDAFTELSAVAGLAQDILDVVEPSLRGKISQKLSDLRAHLSAAGRFASRAIVGLDRRPESQPDAKKIEKRNER</sequence>
<name>A0A850QI65_9RHOB</name>
<feature type="region of interest" description="Disordered" evidence="1">
    <location>
        <begin position="1"/>
        <end position="22"/>
    </location>
</feature>
<organism evidence="2 3">
    <name type="scientific">Donghicola mangrovi</name>
    <dbReference type="NCBI Taxonomy" id="2729614"/>
    <lineage>
        <taxon>Bacteria</taxon>
        <taxon>Pseudomonadati</taxon>
        <taxon>Pseudomonadota</taxon>
        <taxon>Alphaproteobacteria</taxon>
        <taxon>Rhodobacterales</taxon>
        <taxon>Roseobacteraceae</taxon>
        <taxon>Donghicola</taxon>
    </lineage>
</organism>